<sequence>MQNILDPLSQAFQSWTGLFSNETSSTMDSLTHLSSYRVLNTSGITNPAFTHSPARKASSTPVPKTTSNSPNSSNFMRRDSNTFATSIGGTKEVSDSFDIYSKLCVPVGEEKTKELTSVQFLTHGAEKGYATFSYDRLGAEKSARPDPWQIKLRGDKIGGMTFKKVVGVGHSLGSALTRGVSGKHPDDFDAVILTSHSGFSEGGGTVFAKEFRTRQPNALGETLTLGSIYLPTTYTKHVFILNGRQDYFYCKGDCLAEGGDVTADALKLFYPQRNVERSEAVTVEDAGHNVGLHLGRGGGLWGDGSLGGGSGDRALAVEVMWSCPVA</sequence>
<organism evidence="2 3">
    <name type="scientific">Lentithecium fluviatile CBS 122367</name>
    <dbReference type="NCBI Taxonomy" id="1168545"/>
    <lineage>
        <taxon>Eukaryota</taxon>
        <taxon>Fungi</taxon>
        <taxon>Dikarya</taxon>
        <taxon>Ascomycota</taxon>
        <taxon>Pezizomycotina</taxon>
        <taxon>Dothideomycetes</taxon>
        <taxon>Pleosporomycetidae</taxon>
        <taxon>Pleosporales</taxon>
        <taxon>Massarineae</taxon>
        <taxon>Lentitheciaceae</taxon>
        <taxon>Lentithecium</taxon>
    </lineage>
</organism>
<dbReference type="EMBL" id="MU005587">
    <property type="protein sequence ID" value="KAF2682398.1"/>
    <property type="molecule type" value="Genomic_DNA"/>
</dbReference>
<feature type="compositionally biased region" description="Low complexity" evidence="1">
    <location>
        <begin position="58"/>
        <end position="74"/>
    </location>
</feature>
<dbReference type="Proteomes" id="UP000799291">
    <property type="component" value="Unassembled WGS sequence"/>
</dbReference>
<proteinExistence type="predicted"/>
<dbReference type="AlphaFoldDB" id="A0A6G1IWA7"/>
<gene>
    <name evidence="2" type="ORF">K458DRAFT_390890</name>
</gene>
<dbReference type="InterPro" id="IPR029058">
    <property type="entry name" value="AB_hydrolase_fold"/>
</dbReference>
<dbReference type="OrthoDB" id="190201at2759"/>
<feature type="region of interest" description="Disordered" evidence="1">
    <location>
        <begin position="47"/>
        <end position="80"/>
    </location>
</feature>
<evidence type="ECO:0000313" key="2">
    <source>
        <dbReference type="EMBL" id="KAF2682398.1"/>
    </source>
</evidence>
<name>A0A6G1IWA7_9PLEO</name>
<keyword evidence="3" id="KW-1185">Reference proteome</keyword>
<evidence type="ECO:0008006" key="4">
    <source>
        <dbReference type="Google" id="ProtNLM"/>
    </source>
</evidence>
<protein>
    <recommendedName>
        <fullName evidence="4">Alpha/beta-hydrolase</fullName>
    </recommendedName>
</protein>
<evidence type="ECO:0000256" key="1">
    <source>
        <dbReference type="SAM" id="MobiDB-lite"/>
    </source>
</evidence>
<dbReference type="Gene3D" id="3.40.50.1820">
    <property type="entry name" value="alpha/beta hydrolase"/>
    <property type="match status" value="1"/>
</dbReference>
<evidence type="ECO:0000313" key="3">
    <source>
        <dbReference type="Proteomes" id="UP000799291"/>
    </source>
</evidence>
<accession>A0A6G1IWA7</accession>
<dbReference type="SUPFAM" id="SSF53474">
    <property type="entry name" value="alpha/beta-Hydrolases"/>
    <property type="match status" value="1"/>
</dbReference>
<reference evidence="2" key="1">
    <citation type="journal article" date="2020" name="Stud. Mycol.">
        <title>101 Dothideomycetes genomes: a test case for predicting lifestyles and emergence of pathogens.</title>
        <authorList>
            <person name="Haridas S."/>
            <person name="Albert R."/>
            <person name="Binder M."/>
            <person name="Bloem J."/>
            <person name="Labutti K."/>
            <person name="Salamov A."/>
            <person name="Andreopoulos B."/>
            <person name="Baker S."/>
            <person name="Barry K."/>
            <person name="Bills G."/>
            <person name="Bluhm B."/>
            <person name="Cannon C."/>
            <person name="Castanera R."/>
            <person name="Culley D."/>
            <person name="Daum C."/>
            <person name="Ezra D."/>
            <person name="Gonzalez J."/>
            <person name="Henrissat B."/>
            <person name="Kuo A."/>
            <person name="Liang C."/>
            <person name="Lipzen A."/>
            <person name="Lutzoni F."/>
            <person name="Magnuson J."/>
            <person name="Mondo S."/>
            <person name="Nolan M."/>
            <person name="Ohm R."/>
            <person name="Pangilinan J."/>
            <person name="Park H.-J."/>
            <person name="Ramirez L."/>
            <person name="Alfaro M."/>
            <person name="Sun H."/>
            <person name="Tritt A."/>
            <person name="Yoshinaga Y."/>
            <person name="Zwiers L.-H."/>
            <person name="Turgeon B."/>
            <person name="Goodwin S."/>
            <person name="Spatafora J."/>
            <person name="Crous P."/>
            <person name="Grigoriev I."/>
        </authorList>
    </citation>
    <scope>NUCLEOTIDE SEQUENCE</scope>
    <source>
        <strain evidence="2">CBS 122367</strain>
    </source>
</reference>